<dbReference type="EnsemblPlants" id="OMERI03G00280.1">
    <property type="protein sequence ID" value="OMERI03G00280.1"/>
    <property type="gene ID" value="OMERI03G00280"/>
</dbReference>
<dbReference type="Gramene" id="OMERI03G00280.1">
    <property type="protein sequence ID" value="OMERI03G00280.1"/>
    <property type="gene ID" value="OMERI03G00280"/>
</dbReference>
<evidence type="ECO:0000256" key="1">
    <source>
        <dbReference type="SAM" id="Phobius"/>
    </source>
</evidence>
<reference evidence="2" key="1">
    <citation type="submission" date="2015-04" db="UniProtKB">
        <authorList>
            <consortium name="EnsemblPlants"/>
        </authorList>
    </citation>
    <scope>IDENTIFICATION</scope>
</reference>
<proteinExistence type="predicted"/>
<keyword evidence="1" id="KW-1133">Transmembrane helix</keyword>
<dbReference type="Proteomes" id="UP000008021">
    <property type="component" value="Chromosome 3"/>
</dbReference>
<keyword evidence="1" id="KW-0472">Membrane</keyword>
<accession>A0A0E0CTR8</accession>
<keyword evidence="1" id="KW-0812">Transmembrane</keyword>
<name>A0A0E0CTR8_9ORYZ</name>
<protein>
    <submittedName>
        <fullName evidence="2">Uncharacterized protein</fullName>
    </submittedName>
</protein>
<reference evidence="2" key="2">
    <citation type="submission" date="2018-05" db="EMBL/GenBank/DDBJ databases">
        <title>OmerRS3 (Oryza meridionalis Reference Sequence Version 3).</title>
        <authorList>
            <person name="Zhang J."/>
            <person name="Kudrna D."/>
            <person name="Lee S."/>
            <person name="Talag J."/>
            <person name="Welchert J."/>
            <person name="Wing R.A."/>
        </authorList>
    </citation>
    <scope>NUCLEOTIDE SEQUENCE [LARGE SCALE GENOMIC DNA]</scope>
    <source>
        <strain evidence="2">cv. OR44</strain>
    </source>
</reference>
<sequence length="67" mass="7741">MKKKEKPTLAGRRQRERPCIISILNCICICICLANRLVLRISSDHLDDRRTAQWAFAHPVEQLARAL</sequence>
<dbReference type="AlphaFoldDB" id="A0A0E0CTR8"/>
<evidence type="ECO:0000313" key="3">
    <source>
        <dbReference type="Proteomes" id="UP000008021"/>
    </source>
</evidence>
<dbReference type="HOGENOM" id="CLU_2816745_0_0_1"/>
<feature type="transmembrane region" description="Helical" evidence="1">
    <location>
        <begin position="20"/>
        <end position="39"/>
    </location>
</feature>
<evidence type="ECO:0000313" key="2">
    <source>
        <dbReference type="EnsemblPlants" id="OMERI03G00280.1"/>
    </source>
</evidence>
<organism evidence="2">
    <name type="scientific">Oryza meridionalis</name>
    <dbReference type="NCBI Taxonomy" id="40149"/>
    <lineage>
        <taxon>Eukaryota</taxon>
        <taxon>Viridiplantae</taxon>
        <taxon>Streptophyta</taxon>
        <taxon>Embryophyta</taxon>
        <taxon>Tracheophyta</taxon>
        <taxon>Spermatophyta</taxon>
        <taxon>Magnoliopsida</taxon>
        <taxon>Liliopsida</taxon>
        <taxon>Poales</taxon>
        <taxon>Poaceae</taxon>
        <taxon>BOP clade</taxon>
        <taxon>Oryzoideae</taxon>
        <taxon>Oryzeae</taxon>
        <taxon>Oryzinae</taxon>
        <taxon>Oryza</taxon>
    </lineage>
</organism>
<keyword evidence="3" id="KW-1185">Reference proteome</keyword>